<evidence type="ECO:0000313" key="5">
    <source>
        <dbReference type="Proteomes" id="UP000244978"/>
    </source>
</evidence>
<dbReference type="GO" id="GO:0016787">
    <property type="term" value="F:hydrolase activity"/>
    <property type="evidence" value="ECO:0007669"/>
    <property type="project" value="UniProtKB-KW"/>
</dbReference>
<dbReference type="PANTHER" id="PTHR10655:SF17">
    <property type="entry name" value="LYSOPHOSPHOLIPASE-LIKE PROTEIN 1"/>
    <property type="match status" value="1"/>
</dbReference>
<comment type="caution">
    <text evidence="4">The sequence shown here is derived from an EMBL/GenBank/DDBJ whole genome shotgun (WGS) entry which is preliminary data.</text>
</comment>
<name>A0A2U1SXG4_9MICO</name>
<dbReference type="EMBL" id="QEEX01000002">
    <property type="protein sequence ID" value="PWB96282.1"/>
    <property type="molecule type" value="Genomic_DNA"/>
</dbReference>
<keyword evidence="2" id="KW-0378">Hydrolase</keyword>
<evidence type="ECO:0000256" key="1">
    <source>
        <dbReference type="ARBA" id="ARBA00006499"/>
    </source>
</evidence>
<feature type="domain" description="Phospholipase/carboxylesterase/thioesterase" evidence="3">
    <location>
        <begin position="22"/>
        <end position="210"/>
    </location>
</feature>
<evidence type="ECO:0000313" key="4">
    <source>
        <dbReference type="EMBL" id="PWB96282.1"/>
    </source>
</evidence>
<sequence>MTATPVLEVDDSVVAWSHPAGERRGRPLVVLLHGRGSHEQDLMQLAPFLLPDAVYAAPRAPLPFPGGGYTWFPTAAPGLPDAAGVAAATRGLLEWLDRAEPSGPVAVVGFSQGGALATHLMRFDPERCAAYVCLSGFVVPGNVPNDATLPALRPPLFWGRDTADPVIPLAATDFTGRWLPQHSTLTVRQYPGAGHGIVMEEIEDVRDFLAPLVGTSTP</sequence>
<accession>A0A2U1SXG4</accession>
<dbReference type="InterPro" id="IPR003140">
    <property type="entry name" value="PLipase/COase/thioEstase"/>
</dbReference>
<dbReference type="Proteomes" id="UP000244978">
    <property type="component" value="Unassembled WGS sequence"/>
</dbReference>
<dbReference type="Gene3D" id="3.40.50.1820">
    <property type="entry name" value="alpha/beta hydrolase"/>
    <property type="match status" value="1"/>
</dbReference>
<dbReference type="OrthoDB" id="9780848at2"/>
<protein>
    <submittedName>
        <fullName evidence="4">Esterase</fullName>
    </submittedName>
</protein>
<dbReference type="AlphaFoldDB" id="A0A2U1SXG4"/>
<dbReference type="InterPro" id="IPR050565">
    <property type="entry name" value="LYPA1-2/EST-like"/>
</dbReference>
<reference evidence="5" key="1">
    <citation type="submission" date="2018-04" db="EMBL/GenBank/DDBJ databases">
        <authorList>
            <person name="Liu S."/>
            <person name="Wang Z."/>
            <person name="Li J."/>
        </authorList>
    </citation>
    <scope>NUCLEOTIDE SEQUENCE [LARGE SCALE GENOMIC DNA]</scope>
    <source>
        <strain evidence="5">S1194</strain>
    </source>
</reference>
<dbReference type="InterPro" id="IPR029058">
    <property type="entry name" value="AB_hydrolase_fold"/>
</dbReference>
<dbReference type="KEGG" id="salc:C2138_04370"/>
<organism evidence="4 5">
    <name type="scientific">Homoserinimonas hongtaonis</name>
    <dbReference type="NCBI Taxonomy" id="2079791"/>
    <lineage>
        <taxon>Bacteria</taxon>
        <taxon>Bacillati</taxon>
        <taxon>Actinomycetota</taxon>
        <taxon>Actinomycetes</taxon>
        <taxon>Micrococcales</taxon>
        <taxon>Microbacteriaceae</taxon>
        <taxon>Homoserinimonas</taxon>
    </lineage>
</organism>
<comment type="similarity">
    <text evidence="1">Belongs to the AB hydrolase superfamily. AB hydrolase 2 family.</text>
</comment>
<evidence type="ECO:0000256" key="2">
    <source>
        <dbReference type="ARBA" id="ARBA00022801"/>
    </source>
</evidence>
<gene>
    <name evidence="4" type="ORF">DF220_13080</name>
</gene>
<dbReference type="RefSeq" id="WP_108515840.1">
    <property type="nucleotide sequence ID" value="NZ_CP026951.1"/>
</dbReference>
<proteinExistence type="inferred from homology"/>
<dbReference type="SUPFAM" id="SSF53474">
    <property type="entry name" value="alpha/beta-Hydrolases"/>
    <property type="match status" value="1"/>
</dbReference>
<dbReference type="Pfam" id="PF02230">
    <property type="entry name" value="Abhydrolase_2"/>
    <property type="match status" value="1"/>
</dbReference>
<dbReference type="PANTHER" id="PTHR10655">
    <property type="entry name" value="LYSOPHOSPHOLIPASE-RELATED"/>
    <property type="match status" value="1"/>
</dbReference>
<evidence type="ECO:0000259" key="3">
    <source>
        <dbReference type="Pfam" id="PF02230"/>
    </source>
</evidence>
<keyword evidence="5" id="KW-1185">Reference proteome</keyword>